<dbReference type="OrthoDB" id="4152101at2759"/>
<keyword evidence="3" id="KW-1185">Reference proteome</keyword>
<name>W9VXQ4_9EURO</name>
<feature type="region of interest" description="Disordered" evidence="1">
    <location>
        <begin position="302"/>
        <end position="396"/>
    </location>
</feature>
<dbReference type="VEuPathDB" id="FungiDB:A1O7_04775"/>
<dbReference type="AlphaFoldDB" id="W9VXQ4"/>
<evidence type="ECO:0000256" key="1">
    <source>
        <dbReference type="SAM" id="MobiDB-lite"/>
    </source>
</evidence>
<feature type="region of interest" description="Disordered" evidence="1">
    <location>
        <begin position="262"/>
        <end position="289"/>
    </location>
</feature>
<feature type="compositionally biased region" description="Polar residues" evidence="1">
    <location>
        <begin position="23"/>
        <end position="35"/>
    </location>
</feature>
<organism evidence="2 3">
    <name type="scientific">Cladophialophora yegresii CBS 114405</name>
    <dbReference type="NCBI Taxonomy" id="1182544"/>
    <lineage>
        <taxon>Eukaryota</taxon>
        <taxon>Fungi</taxon>
        <taxon>Dikarya</taxon>
        <taxon>Ascomycota</taxon>
        <taxon>Pezizomycotina</taxon>
        <taxon>Eurotiomycetes</taxon>
        <taxon>Chaetothyriomycetidae</taxon>
        <taxon>Chaetothyriales</taxon>
        <taxon>Herpotrichiellaceae</taxon>
        <taxon>Cladophialophora</taxon>
    </lineage>
</organism>
<feature type="compositionally biased region" description="Polar residues" evidence="1">
    <location>
        <begin position="65"/>
        <end position="84"/>
    </location>
</feature>
<feature type="compositionally biased region" description="Basic residues" evidence="1">
    <location>
        <begin position="537"/>
        <end position="546"/>
    </location>
</feature>
<feature type="compositionally biased region" description="Polar residues" evidence="1">
    <location>
        <begin position="1"/>
        <end position="15"/>
    </location>
</feature>
<accession>W9VXQ4</accession>
<dbReference type="GeneID" id="19179360"/>
<reference evidence="2 3" key="1">
    <citation type="submission" date="2013-03" db="EMBL/GenBank/DDBJ databases">
        <title>The Genome Sequence of Cladophialophora yegresii CBS 114405.</title>
        <authorList>
            <consortium name="The Broad Institute Genomics Platform"/>
            <person name="Cuomo C."/>
            <person name="de Hoog S."/>
            <person name="Gorbushina A."/>
            <person name="Walker B."/>
            <person name="Young S.K."/>
            <person name="Zeng Q."/>
            <person name="Gargeya S."/>
            <person name="Fitzgerald M."/>
            <person name="Haas B."/>
            <person name="Abouelleil A."/>
            <person name="Allen A.W."/>
            <person name="Alvarado L."/>
            <person name="Arachchi H.M."/>
            <person name="Berlin A.M."/>
            <person name="Chapman S.B."/>
            <person name="Gainer-Dewar J."/>
            <person name="Goldberg J."/>
            <person name="Griggs A."/>
            <person name="Gujja S."/>
            <person name="Hansen M."/>
            <person name="Howarth C."/>
            <person name="Imamovic A."/>
            <person name="Ireland A."/>
            <person name="Larimer J."/>
            <person name="McCowan C."/>
            <person name="Murphy C."/>
            <person name="Pearson M."/>
            <person name="Poon T.W."/>
            <person name="Priest M."/>
            <person name="Roberts A."/>
            <person name="Saif S."/>
            <person name="Shea T."/>
            <person name="Sisk P."/>
            <person name="Sykes S."/>
            <person name="Wortman J."/>
            <person name="Nusbaum C."/>
            <person name="Birren B."/>
        </authorList>
    </citation>
    <scope>NUCLEOTIDE SEQUENCE [LARGE SCALE GENOMIC DNA]</scope>
    <source>
        <strain evidence="2 3">CBS 114405</strain>
    </source>
</reference>
<feature type="compositionally biased region" description="Basic and acidic residues" evidence="1">
    <location>
        <begin position="265"/>
        <end position="279"/>
    </location>
</feature>
<sequence>MNRQELASLLSQTQAMMAPSRAPTPSNHQSLPLSPRQRFQSNIRTLHDNPPSPPRNAVITPQASPQLQHVSSLRVQRGSSSPPTWTVGKSAFDTFDHGPQFITEEREVWGRPPPLRTNKAFVEGISHGTHSGDGSPVHPRNLRPFAPSSHSLDVNDRPKTRRGPNPGPSPFGENNADSLQQEQEHSTRPSKFAEGSMNDRSAGISSTWNDHGSLASISGTDESDNDTTPRPSPQTSSIDVIEFNPQPVAVPTFTQRLFKLGTKPRPKDASKAEVMKTDQEVQTVRKKKGLRKSMSLWNLHGDKKKAAASQIDLDDTSPQKSSIDVANDRKRRAEEAYSQQFGMKRRKSNVALATSDDESPEKPPVAPRGRTPSCSIPDKARRRLSWSSSTVASAESTTFDGVHDIDLQKRPSRRELEKENRQLRAMLKQQREGARVNAVNIEPITPSSTLLSLKSPVSYEADNAPLHESSTKKSSRENLGVSPPPVPPVPSTERAALQPLSNTRNVPRKISSQDDLKTVPEDTLERGRPLSAQPRKATAKHSRRASLARGAELPRAVSMILEQDEGSDAEKKPTRENLHPMKHIPKLIPTPVGSPKRVAAAKEVKVHEDVAVQAKAVRRENWEWPDDVF</sequence>
<feature type="region of interest" description="Disordered" evidence="1">
    <location>
        <begin position="1"/>
        <end position="35"/>
    </location>
</feature>
<feature type="region of interest" description="Disordered" evidence="1">
    <location>
        <begin position="125"/>
        <end position="243"/>
    </location>
</feature>
<feature type="region of interest" description="Disordered" evidence="1">
    <location>
        <begin position="464"/>
        <end position="596"/>
    </location>
</feature>
<feature type="compositionally biased region" description="Basic and acidic residues" evidence="1">
    <location>
        <begin position="511"/>
        <end position="528"/>
    </location>
</feature>
<evidence type="ECO:0000313" key="3">
    <source>
        <dbReference type="Proteomes" id="UP000019473"/>
    </source>
</evidence>
<dbReference type="Proteomes" id="UP000019473">
    <property type="component" value="Unassembled WGS sequence"/>
</dbReference>
<comment type="caution">
    <text evidence="2">The sequence shown here is derived from an EMBL/GenBank/DDBJ whole genome shotgun (WGS) entry which is preliminary data.</text>
</comment>
<feature type="compositionally biased region" description="Basic and acidic residues" evidence="1">
    <location>
        <begin position="568"/>
        <end position="579"/>
    </location>
</feature>
<dbReference type="EMBL" id="AMGW01000003">
    <property type="protein sequence ID" value="EXJ60622.1"/>
    <property type="molecule type" value="Genomic_DNA"/>
</dbReference>
<proteinExistence type="predicted"/>
<dbReference type="HOGENOM" id="CLU_444829_0_0_1"/>
<evidence type="ECO:0000313" key="2">
    <source>
        <dbReference type="EMBL" id="EXJ60622.1"/>
    </source>
</evidence>
<gene>
    <name evidence="2" type="ORF">A1O7_04775</name>
</gene>
<feature type="compositionally biased region" description="Polar residues" evidence="1">
    <location>
        <begin position="203"/>
        <end position="238"/>
    </location>
</feature>
<feature type="region of interest" description="Disordered" evidence="1">
    <location>
        <begin position="65"/>
        <end position="88"/>
    </location>
</feature>
<feature type="region of interest" description="Disordered" evidence="1">
    <location>
        <begin position="41"/>
        <end position="60"/>
    </location>
</feature>
<protein>
    <submittedName>
        <fullName evidence="2">Uncharacterized protein</fullName>
    </submittedName>
</protein>
<feature type="compositionally biased region" description="Basic and acidic residues" evidence="1">
    <location>
        <begin position="326"/>
        <end position="335"/>
    </location>
</feature>
<dbReference type="eggNOG" id="ENOG502R9K6">
    <property type="taxonomic scope" value="Eukaryota"/>
</dbReference>
<feature type="compositionally biased region" description="Low complexity" evidence="1">
    <location>
        <begin position="385"/>
        <end position="396"/>
    </location>
</feature>
<dbReference type="RefSeq" id="XP_007756975.1">
    <property type="nucleotide sequence ID" value="XM_007758785.1"/>
</dbReference>